<dbReference type="InterPro" id="IPR020020">
    <property type="entry name" value="Luciferase-type_oxidoreductase"/>
</dbReference>
<accession>A0ABV4E3F4</accession>
<keyword evidence="4" id="KW-0503">Monooxygenase</keyword>
<dbReference type="Gene3D" id="3.20.20.30">
    <property type="entry name" value="Luciferase-like domain"/>
    <property type="match status" value="1"/>
</dbReference>
<dbReference type="PANTHER" id="PTHR30011">
    <property type="entry name" value="ALKANESULFONATE MONOOXYGENASE-RELATED"/>
    <property type="match status" value="1"/>
</dbReference>
<comment type="caution">
    <text evidence="6">The sequence shown here is derived from an EMBL/GenBank/DDBJ whole genome shotgun (WGS) entry which is preliminary data.</text>
</comment>
<keyword evidence="7" id="KW-1185">Reference proteome</keyword>
<dbReference type="EMBL" id="JBGFFX010000001">
    <property type="protein sequence ID" value="MEY8769433.1"/>
    <property type="molecule type" value="Genomic_DNA"/>
</dbReference>
<dbReference type="NCBIfam" id="TIGR03571">
    <property type="entry name" value="lucif_BA3436"/>
    <property type="match status" value="1"/>
</dbReference>
<dbReference type="SUPFAM" id="SSF51679">
    <property type="entry name" value="Bacterial luciferase-like"/>
    <property type="match status" value="1"/>
</dbReference>
<reference evidence="6 7" key="1">
    <citation type="submission" date="2024-07" db="EMBL/GenBank/DDBJ databases">
        <authorList>
            <person name="Hebao G."/>
        </authorList>
    </citation>
    <scope>NUCLEOTIDE SEQUENCE [LARGE SCALE GENOMIC DNA]</scope>
    <source>
        <strain evidence="6 7">ACCC 02193</strain>
    </source>
</reference>
<sequence length="325" mass="36699">MHYVSGLKLKPELQTHPGFSRVFQPDKLTFGFIMPLVGYPDSPFPLLEDHQKMAQLADKLGFSALWMRDIPFYDPSFGDTGQVFDPMVYLGFLAAVTRNIALGTAGIVLPLREPLIVAKQAVSLDQLSHGRLILGLSSGDRPAEYPAFGADFDNRAERFREAVNLIHRVTTESFPHIDTKHYGKLKGMLNLVPSPRAGRIPTLIVGRAQQDIDWLAANSDGWIRHRGSFNQLPEIVNTWHQNRPDEYFRPYGYGTFFDLSEDANEPVRQNWGGIRAGRNALIAMWKKHESAGVNHVALNLKTLQRPTEEVLQELAEYVLPHFKND</sequence>
<evidence type="ECO:0000313" key="7">
    <source>
        <dbReference type="Proteomes" id="UP001565243"/>
    </source>
</evidence>
<evidence type="ECO:0000256" key="2">
    <source>
        <dbReference type="ARBA" id="ARBA00022643"/>
    </source>
</evidence>
<protein>
    <submittedName>
        <fullName evidence="6">LLM class oxidoreductase</fullName>
    </submittedName>
</protein>
<dbReference type="InterPro" id="IPR051260">
    <property type="entry name" value="Diverse_substr_monoxygenases"/>
</dbReference>
<evidence type="ECO:0000313" key="6">
    <source>
        <dbReference type="EMBL" id="MEY8769433.1"/>
    </source>
</evidence>
<gene>
    <name evidence="6" type="ORF">AB6T85_03130</name>
</gene>
<evidence type="ECO:0000256" key="4">
    <source>
        <dbReference type="ARBA" id="ARBA00023033"/>
    </source>
</evidence>
<keyword evidence="3" id="KW-0560">Oxidoreductase</keyword>
<organism evidence="6 7">
    <name type="scientific">Erwinia aeris</name>
    <dbReference type="NCBI Taxonomy" id="3239803"/>
    <lineage>
        <taxon>Bacteria</taxon>
        <taxon>Pseudomonadati</taxon>
        <taxon>Pseudomonadota</taxon>
        <taxon>Gammaproteobacteria</taxon>
        <taxon>Enterobacterales</taxon>
        <taxon>Erwiniaceae</taxon>
        <taxon>Erwinia</taxon>
    </lineage>
</organism>
<dbReference type="Pfam" id="PF00296">
    <property type="entry name" value="Bac_luciferase"/>
    <property type="match status" value="1"/>
</dbReference>
<dbReference type="InterPro" id="IPR011251">
    <property type="entry name" value="Luciferase-like_dom"/>
</dbReference>
<keyword evidence="1" id="KW-0285">Flavoprotein</keyword>
<dbReference type="RefSeq" id="WP_369894778.1">
    <property type="nucleotide sequence ID" value="NZ_JBGFFX010000001.1"/>
</dbReference>
<keyword evidence="2" id="KW-0288">FMN</keyword>
<dbReference type="PANTHER" id="PTHR30011:SF16">
    <property type="entry name" value="C2H2 FINGER DOMAIN TRANSCRIPTION FACTOR (EUROFUNG)-RELATED"/>
    <property type="match status" value="1"/>
</dbReference>
<evidence type="ECO:0000256" key="3">
    <source>
        <dbReference type="ARBA" id="ARBA00023002"/>
    </source>
</evidence>
<dbReference type="InterPro" id="IPR036661">
    <property type="entry name" value="Luciferase-like_sf"/>
</dbReference>
<evidence type="ECO:0000256" key="1">
    <source>
        <dbReference type="ARBA" id="ARBA00022630"/>
    </source>
</evidence>
<name>A0ABV4E3F4_9GAMM</name>
<dbReference type="Proteomes" id="UP001565243">
    <property type="component" value="Unassembled WGS sequence"/>
</dbReference>
<proteinExistence type="predicted"/>
<feature type="domain" description="Luciferase-like" evidence="5">
    <location>
        <begin position="47"/>
        <end position="240"/>
    </location>
</feature>
<evidence type="ECO:0000259" key="5">
    <source>
        <dbReference type="Pfam" id="PF00296"/>
    </source>
</evidence>